<reference evidence="2" key="1">
    <citation type="submission" date="2014-09" db="EMBL/GenBank/DDBJ databases">
        <authorList>
            <person name="Gomez-Valero L."/>
        </authorList>
    </citation>
    <scope>NUCLEOTIDE SEQUENCE [LARGE SCALE GENOMIC DNA]</scope>
    <source>
        <strain evidence="2">ATCC700992</strain>
    </source>
</reference>
<dbReference type="HOGENOM" id="CLU_2844456_0_0_6"/>
<protein>
    <submittedName>
        <fullName evidence="1">Uncharacterized protein</fullName>
    </submittedName>
</protein>
<name>A0A098G853_9GAMM</name>
<evidence type="ECO:0000313" key="2">
    <source>
        <dbReference type="Proteomes" id="UP000032430"/>
    </source>
</evidence>
<dbReference type="Proteomes" id="UP000032430">
    <property type="component" value="Chromosome I"/>
</dbReference>
<proteinExistence type="predicted"/>
<dbReference type="KEGG" id="lfa:LFA_3331"/>
<organism evidence="1 2">
    <name type="scientific">Legionella fallonii LLAP-10</name>
    <dbReference type="NCBI Taxonomy" id="1212491"/>
    <lineage>
        <taxon>Bacteria</taxon>
        <taxon>Pseudomonadati</taxon>
        <taxon>Pseudomonadota</taxon>
        <taxon>Gammaproteobacteria</taxon>
        <taxon>Legionellales</taxon>
        <taxon>Legionellaceae</taxon>
        <taxon>Legionella</taxon>
    </lineage>
</organism>
<gene>
    <name evidence="1" type="ORF">LFA_3331</name>
</gene>
<accession>A0A098G853</accession>
<keyword evidence="2" id="KW-1185">Reference proteome</keyword>
<sequence>MAFSRKNPIIGISMCCSGRQDKKIWHKRRRKRTALTSIHLPNPFLARALPDYPHHSRPLLLTTAA</sequence>
<dbReference type="AlphaFoldDB" id="A0A098G853"/>
<evidence type="ECO:0000313" key="1">
    <source>
        <dbReference type="EMBL" id="CEG58663.1"/>
    </source>
</evidence>
<dbReference type="EMBL" id="LN614827">
    <property type="protein sequence ID" value="CEG58663.1"/>
    <property type="molecule type" value="Genomic_DNA"/>
</dbReference>